<dbReference type="InterPro" id="IPR001461">
    <property type="entry name" value="Aspartic_peptidase_A1"/>
</dbReference>
<evidence type="ECO:0000313" key="4">
    <source>
        <dbReference type="Proteomes" id="UP000287651"/>
    </source>
</evidence>
<gene>
    <name evidence="3" type="ORF">B296_00003825</name>
</gene>
<dbReference type="GO" id="GO:0006508">
    <property type="term" value="P:proteolysis"/>
    <property type="evidence" value="ECO:0007669"/>
    <property type="project" value="InterPro"/>
</dbReference>
<name>A0A426ZT78_ENSVE</name>
<comment type="caution">
    <text evidence="3">The sequence shown here is derived from an EMBL/GenBank/DDBJ whole genome shotgun (WGS) entry which is preliminary data.</text>
</comment>
<dbReference type="InterPro" id="IPR032861">
    <property type="entry name" value="TAXi_N"/>
</dbReference>
<organism evidence="3 4">
    <name type="scientific">Ensete ventricosum</name>
    <name type="common">Abyssinian banana</name>
    <name type="synonym">Musa ensete</name>
    <dbReference type="NCBI Taxonomy" id="4639"/>
    <lineage>
        <taxon>Eukaryota</taxon>
        <taxon>Viridiplantae</taxon>
        <taxon>Streptophyta</taxon>
        <taxon>Embryophyta</taxon>
        <taxon>Tracheophyta</taxon>
        <taxon>Spermatophyta</taxon>
        <taxon>Magnoliopsida</taxon>
        <taxon>Liliopsida</taxon>
        <taxon>Zingiberales</taxon>
        <taxon>Musaceae</taxon>
        <taxon>Ensete</taxon>
    </lineage>
</organism>
<dbReference type="AlphaFoldDB" id="A0A426ZT78"/>
<dbReference type="PANTHER" id="PTHR13683">
    <property type="entry name" value="ASPARTYL PROTEASES"/>
    <property type="match status" value="1"/>
</dbReference>
<comment type="similarity">
    <text evidence="1">Belongs to the peptidase A1 family.</text>
</comment>
<evidence type="ECO:0000313" key="3">
    <source>
        <dbReference type="EMBL" id="RRT67121.1"/>
    </source>
</evidence>
<dbReference type="InterPro" id="IPR021109">
    <property type="entry name" value="Peptidase_aspartic_dom_sf"/>
</dbReference>
<protein>
    <recommendedName>
        <fullName evidence="2">Xylanase inhibitor N-terminal domain-containing protein</fullName>
    </recommendedName>
</protein>
<sequence length="157" mass="17282">MSRSPREGPGQVRKFRWNLELMRVLGLLMTGRMELTSRMRIGLGHGCLQWKAEHMTMRYDDEGELMFRYSDGQVVGIRLNNWCGAQQSGDLGSSNEALDGILGFGQSNSSMISQLAASGTARKIFAHCLDTINGGGIFVIGHVVQPKVKTTPLVPDQ</sequence>
<dbReference type="PANTHER" id="PTHR13683:SF768">
    <property type="entry name" value="EUKARYOTIC ASPARTYL PROTEASE FAMILY PROTEIN"/>
    <property type="match status" value="1"/>
</dbReference>
<dbReference type="Pfam" id="PF14543">
    <property type="entry name" value="TAXi_N"/>
    <property type="match status" value="1"/>
</dbReference>
<dbReference type="Proteomes" id="UP000287651">
    <property type="component" value="Unassembled WGS sequence"/>
</dbReference>
<proteinExistence type="inferred from homology"/>
<dbReference type="GO" id="GO:0004190">
    <property type="term" value="F:aspartic-type endopeptidase activity"/>
    <property type="evidence" value="ECO:0007669"/>
    <property type="project" value="InterPro"/>
</dbReference>
<accession>A0A426ZT78</accession>
<dbReference type="Gene3D" id="2.40.70.10">
    <property type="entry name" value="Acid Proteases"/>
    <property type="match status" value="1"/>
</dbReference>
<feature type="domain" description="Xylanase inhibitor N-terminal" evidence="2">
    <location>
        <begin position="65"/>
        <end position="141"/>
    </location>
</feature>
<evidence type="ECO:0000256" key="1">
    <source>
        <dbReference type="ARBA" id="ARBA00007447"/>
    </source>
</evidence>
<reference evidence="3 4" key="1">
    <citation type="journal article" date="2014" name="Agronomy (Basel)">
        <title>A Draft Genome Sequence for Ensete ventricosum, the Drought-Tolerant Tree Against Hunger.</title>
        <authorList>
            <person name="Harrison J."/>
            <person name="Moore K.A."/>
            <person name="Paszkiewicz K."/>
            <person name="Jones T."/>
            <person name="Grant M."/>
            <person name="Ambacheew D."/>
            <person name="Muzemil S."/>
            <person name="Studholme D.J."/>
        </authorList>
    </citation>
    <scope>NUCLEOTIDE SEQUENCE [LARGE SCALE GENOMIC DNA]</scope>
</reference>
<evidence type="ECO:0000259" key="2">
    <source>
        <dbReference type="Pfam" id="PF14543"/>
    </source>
</evidence>
<dbReference type="EMBL" id="AMZH03005156">
    <property type="protein sequence ID" value="RRT67121.1"/>
    <property type="molecule type" value="Genomic_DNA"/>
</dbReference>
<dbReference type="SUPFAM" id="SSF50630">
    <property type="entry name" value="Acid proteases"/>
    <property type="match status" value="1"/>
</dbReference>